<dbReference type="RefSeq" id="WP_218253005.1">
    <property type="nucleotide sequence ID" value="NZ_JABXWD010000248.1"/>
</dbReference>
<dbReference type="PANTHER" id="PTHR43766">
    <property type="entry name" value="TRYPTOPHAN--TRNA LIGASE, MITOCHONDRIAL"/>
    <property type="match status" value="1"/>
</dbReference>
<evidence type="ECO:0000256" key="5">
    <source>
        <dbReference type="ARBA" id="ARBA00022917"/>
    </source>
</evidence>
<keyword evidence="5 8" id="KW-0648">Protein biosynthesis</keyword>
<accession>A0ABS6S0K9</accession>
<dbReference type="InterPro" id="IPR002305">
    <property type="entry name" value="aa-tRNA-synth_Ic"/>
</dbReference>
<dbReference type="Proteomes" id="UP001196980">
    <property type="component" value="Unassembled WGS sequence"/>
</dbReference>
<dbReference type="InterPro" id="IPR050203">
    <property type="entry name" value="Trp-tRNA_synthetase"/>
</dbReference>
<organism evidence="9 10">
    <name type="scientific">Candidatus Magnetobacterium casense</name>
    <dbReference type="NCBI Taxonomy" id="1455061"/>
    <lineage>
        <taxon>Bacteria</taxon>
        <taxon>Pseudomonadati</taxon>
        <taxon>Nitrospirota</taxon>
        <taxon>Thermodesulfovibrionia</taxon>
        <taxon>Thermodesulfovibrionales</taxon>
        <taxon>Candidatus Magnetobacteriaceae</taxon>
        <taxon>Candidatus Magnetobacterium</taxon>
    </lineage>
</organism>
<dbReference type="CDD" id="cd00806">
    <property type="entry name" value="TrpRS_core"/>
    <property type="match status" value="1"/>
</dbReference>
<evidence type="ECO:0000256" key="3">
    <source>
        <dbReference type="ARBA" id="ARBA00022741"/>
    </source>
</evidence>
<sequence length="342" mass="38607">MQDGDNKLSGGTGGTALKERVLSGMQPSGLLHVGNLVGALQNWVKLQHHYDCYYFVADWHALTSNYADPAVIKQYSQELVLNFLAAGLDPDKCTVFVQSAIPQHAELYVLLSMITPLGWLQRVPTYKEKQFEIKDKDLDTYGFLGYPVLQSADILAYRAKYVPVGIDQQPHLEFTRELARRFNFLYPGDVMVEPEALLTDYPKVVGLDGRKMSKSYNNCIYLSDTPQEVQTKIRTMMTDPARVRRTDKGDPELSPVYQLHKVFSTQEQQQYVADGCRNASIGCIDCKKIVTTHILTILEPIWARRKELKNSSTLIDIVSAGNARAARVAQESMQLIREAMRL</sequence>
<comment type="similarity">
    <text evidence="1 8">Belongs to the class-I aminoacyl-tRNA synthetase family.</text>
</comment>
<evidence type="ECO:0000256" key="7">
    <source>
        <dbReference type="NCBIfam" id="TIGR00233"/>
    </source>
</evidence>
<dbReference type="PANTHER" id="PTHR43766:SF1">
    <property type="entry name" value="TRYPTOPHAN--TRNA LIGASE, MITOCHONDRIAL"/>
    <property type="match status" value="1"/>
</dbReference>
<dbReference type="EC" id="6.1.1.2" evidence="7"/>
<keyword evidence="3 8" id="KW-0547">Nucleotide-binding</keyword>
<evidence type="ECO:0000313" key="9">
    <source>
        <dbReference type="EMBL" id="MBV6342387.1"/>
    </source>
</evidence>
<reference evidence="9 10" key="1">
    <citation type="journal article" date="2020" name="J Geophys Res Biogeosci">
        <title>Magnetotaxis as an Adaptation to Enable Bacterial Shuttling of Microbial Sulfur and Sulfur Cycling Across Aquatic Oxic#Anoxic Interfaces.</title>
        <authorList>
            <person name="Li J."/>
            <person name="Liu P."/>
            <person name="Wang J."/>
            <person name="Roberts A.P."/>
            <person name="Pan Y."/>
        </authorList>
    </citation>
    <scope>NUCLEOTIDE SEQUENCE [LARGE SCALE GENOMIC DNA]</scope>
    <source>
        <strain evidence="9 10">MYR-1_YQ</strain>
    </source>
</reference>
<dbReference type="Pfam" id="PF00579">
    <property type="entry name" value="tRNA-synt_1b"/>
    <property type="match status" value="1"/>
</dbReference>
<evidence type="ECO:0000256" key="8">
    <source>
        <dbReference type="RuleBase" id="RU363036"/>
    </source>
</evidence>
<evidence type="ECO:0000256" key="6">
    <source>
        <dbReference type="ARBA" id="ARBA00023146"/>
    </source>
</evidence>
<dbReference type="InterPro" id="IPR002306">
    <property type="entry name" value="Trp-tRNA-ligase"/>
</dbReference>
<keyword evidence="4 8" id="KW-0067">ATP-binding</keyword>
<protein>
    <recommendedName>
        <fullName evidence="7">Tryptophan--tRNA ligase</fullName>
        <ecNumber evidence="7">6.1.1.2</ecNumber>
    </recommendedName>
</protein>
<dbReference type="NCBIfam" id="TIGR00233">
    <property type="entry name" value="trpS"/>
    <property type="match status" value="1"/>
</dbReference>
<evidence type="ECO:0000256" key="4">
    <source>
        <dbReference type="ARBA" id="ARBA00022840"/>
    </source>
</evidence>
<dbReference type="GO" id="GO:0004830">
    <property type="term" value="F:tryptophan-tRNA ligase activity"/>
    <property type="evidence" value="ECO:0007669"/>
    <property type="project" value="UniProtKB-EC"/>
</dbReference>
<evidence type="ECO:0000256" key="2">
    <source>
        <dbReference type="ARBA" id="ARBA00022598"/>
    </source>
</evidence>
<comment type="caution">
    <text evidence="9">The sequence shown here is derived from an EMBL/GenBank/DDBJ whole genome shotgun (WGS) entry which is preliminary data.</text>
</comment>
<proteinExistence type="inferred from homology"/>
<gene>
    <name evidence="9" type="primary">trpS</name>
    <name evidence="9" type="ORF">HWQ67_12405</name>
</gene>
<evidence type="ECO:0000313" key="10">
    <source>
        <dbReference type="Proteomes" id="UP001196980"/>
    </source>
</evidence>
<name>A0ABS6S0K9_9BACT</name>
<evidence type="ECO:0000256" key="1">
    <source>
        <dbReference type="ARBA" id="ARBA00005594"/>
    </source>
</evidence>
<keyword evidence="10" id="KW-1185">Reference proteome</keyword>
<keyword evidence="2 8" id="KW-0436">Ligase</keyword>
<dbReference type="EMBL" id="JABXWD010000248">
    <property type="protein sequence ID" value="MBV6342387.1"/>
    <property type="molecule type" value="Genomic_DNA"/>
</dbReference>
<dbReference type="InterPro" id="IPR001412">
    <property type="entry name" value="aa-tRNA-synth_I_CS"/>
</dbReference>
<keyword evidence="6 8" id="KW-0030">Aminoacyl-tRNA synthetase</keyword>
<dbReference type="PROSITE" id="PS00178">
    <property type="entry name" value="AA_TRNA_LIGASE_I"/>
    <property type="match status" value="1"/>
</dbReference>